<organism evidence="2 3">
    <name type="scientific">Populus alba x Populus x berolinensis</name>
    <dbReference type="NCBI Taxonomy" id="444605"/>
    <lineage>
        <taxon>Eukaryota</taxon>
        <taxon>Viridiplantae</taxon>
        <taxon>Streptophyta</taxon>
        <taxon>Embryophyta</taxon>
        <taxon>Tracheophyta</taxon>
        <taxon>Spermatophyta</taxon>
        <taxon>Magnoliopsida</taxon>
        <taxon>eudicotyledons</taxon>
        <taxon>Gunneridae</taxon>
        <taxon>Pentapetalae</taxon>
        <taxon>rosids</taxon>
        <taxon>fabids</taxon>
        <taxon>Malpighiales</taxon>
        <taxon>Salicaceae</taxon>
        <taxon>Saliceae</taxon>
        <taxon>Populus</taxon>
    </lineage>
</organism>
<comment type="caution">
    <text evidence="2">The sequence shown here is derived from an EMBL/GenBank/DDBJ whole genome shotgun (WGS) entry which is preliminary data.</text>
</comment>
<proteinExistence type="predicted"/>
<feature type="transmembrane region" description="Helical" evidence="1">
    <location>
        <begin position="46"/>
        <end position="70"/>
    </location>
</feature>
<keyword evidence="1" id="KW-1133">Transmembrane helix</keyword>
<keyword evidence="1" id="KW-0812">Transmembrane</keyword>
<gene>
    <name evidence="2" type="ORF">NC653_008192</name>
</gene>
<feature type="transmembrane region" description="Helical" evidence="1">
    <location>
        <begin position="12"/>
        <end position="34"/>
    </location>
</feature>
<dbReference type="Proteomes" id="UP001164929">
    <property type="component" value="Chromosome 3"/>
</dbReference>
<keyword evidence="1" id="KW-0472">Membrane</keyword>
<dbReference type="AlphaFoldDB" id="A0AAD6R5V7"/>
<accession>A0AAD6R5V7</accession>
<evidence type="ECO:0000256" key="1">
    <source>
        <dbReference type="SAM" id="Phobius"/>
    </source>
</evidence>
<reference evidence="2" key="1">
    <citation type="journal article" date="2023" name="Mol. Ecol. Resour.">
        <title>Chromosome-level genome assembly of a triploid poplar Populus alba 'Berolinensis'.</title>
        <authorList>
            <person name="Chen S."/>
            <person name="Yu Y."/>
            <person name="Wang X."/>
            <person name="Wang S."/>
            <person name="Zhang T."/>
            <person name="Zhou Y."/>
            <person name="He R."/>
            <person name="Meng N."/>
            <person name="Wang Y."/>
            <person name="Liu W."/>
            <person name="Liu Z."/>
            <person name="Liu J."/>
            <person name="Guo Q."/>
            <person name="Huang H."/>
            <person name="Sederoff R.R."/>
            <person name="Wang G."/>
            <person name="Qu G."/>
            <person name="Chen S."/>
        </authorList>
    </citation>
    <scope>NUCLEOTIDE SEQUENCE</scope>
    <source>
        <strain evidence="2">SC-2020</strain>
    </source>
</reference>
<evidence type="ECO:0000313" key="3">
    <source>
        <dbReference type="Proteomes" id="UP001164929"/>
    </source>
</evidence>
<name>A0AAD6R5V7_9ROSI</name>
<evidence type="ECO:0000313" key="2">
    <source>
        <dbReference type="EMBL" id="KAJ7002893.1"/>
    </source>
</evidence>
<keyword evidence="3" id="KW-1185">Reference proteome</keyword>
<dbReference type="EMBL" id="JAQIZT010000003">
    <property type="protein sequence ID" value="KAJ7002893.1"/>
    <property type="molecule type" value="Genomic_DNA"/>
</dbReference>
<protein>
    <submittedName>
        <fullName evidence="2">Uncharacterized protein</fullName>
    </submittedName>
</protein>
<sequence>MESIAHVNGLLLLLMLTHFVFYVCYLPSICLWIWRFVLPCSKKSMLLLDASALLFRFICILCCISLDFYFGVSGIQFELKQVVSPQLVDSFY</sequence>